<dbReference type="Gene3D" id="1.10.510.10">
    <property type="entry name" value="Transferase(Phosphotransferase) domain 1"/>
    <property type="match status" value="1"/>
</dbReference>
<feature type="region of interest" description="Disordered" evidence="9">
    <location>
        <begin position="490"/>
        <end position="509"/>
    </location>
</feature>
<feature type="compositionally biased region" description="Gly residues" evidence="9">
    <location>
        <begin position="499"/>
        <end position="509"/>
    </location>
</feature>
<dbReference type="SUPFAM" id="SSF56112">
    <property type="entry name" value="Protein kinase-like (PK-like)"/>
    <property type="match status" value="1"/>
</dbReference>
<evidence type="ECO:0000256" key="1">
    <source>
        <dbReference type="ARBA" id="ARBA00012513"/>
    </source>
</evidence>
<feature type="domain" description="Protein kinase" evidence="10">
    <location>
        <begin position="1"/>
        <end position="108"/>
    </location>
</feature>
<dbReference type="EC" id="2.7.11.1" evidence="1"/>
<evidence type="ECO:0000256" key="6">
    <source>
        <dbReference type="ARBA" id="ARBA00022840"/>
    </source>
</evidence>
<dbReference type="InterPro" id="IPR050660">
    <property type="entry name" value="NEK_Ser/Thr_kinase"/>
</dbReference>
<evidence type="ECO:0000256" key="9">
    <source>
        <dbReference type="SAM" id="MobiDB-lite"/>
    </source>
</evidence>
<proteinExistence type="predicted"/>
<name>A0A7S4MEG4_9EUKA</name>
<keyword evidence="4" id="KW-0547">Nucleotide-binding</keyword>
<reference evidence="11" key="1">
    <citation type="submission" date="2021-01" db="EMBL/GenBank/DDBJ databases">
        <authorList>
            <person name="Corre E."/>
            <person name="Pelletier E."/>
            <person name="Niang G."/>
            <person name="Scheremetjew M."/>
            <person name="Finn R."/>
            <person name="Kale V."/>
            <person name="Holt S."/>
            <person name="Cochrane G."/>
            <person name="Meng A."/>
            <person name="Brown T."/>
            <person name="Cohen L."/>
        </authorList>
    </citation>
    <scope>NUCLEOTIDE SEQUENCE</scope>
    <source>
        <strain evidence="11">UIO037</strain>
    </source>
</reference>
<comment type="catalytic activity">
    <reaction evidence="8">
        <text>L-seryl-[protein] + ATP = O-phospho-L-seryl-[protein] + ADP + H(+)</text>
        <dbReference type="Rhea" id="RHEA:17989"/>
        <dbReference type="Rhea" id="RHEA-COMP:9863"/>
        <dbReference type="Rhea" id="RHEA-COMP:11604"/>
        <dbReference type="ChEBI" id="CHEBI:15378"/>
        <dbReference type="ChEBI" id="CHEBI:29999"/>
        <dbReference type="ChEBI" id="CHEBI:30616"/>
        <dbReference type="ChEBI" id="CHEBI:83421"/>
        <dbReference type="ChEBI" id="CHEBI:456216"/>
        <dbReference type="EC" id="2.7.11.1"/>
    </reaction>
</comment>
<protein>
    <recommendedName>
        <fullName evidence="1">non-specific serine/threonine protein kinase</fullName>
        <ecNumber evidence="1">2.7.11.1</ecNumber>
    </recommendedName>
</protein>
<dbReference type="GO" id="GO:0004674">
    <property type="term" value="F:protein serine/threonine kinase activity"/>
    <property type="evidence" value="ECO:0007669"/>
    <property type="project" value="UniProtKB-KW"/>
</dbReference>
<accession>A0A7S4MEG4</accession>
<sequence>MDVWSLGLILYELFTHKPLLDGCFNSDAVHVPRHANWTAEEVITTAELETAHAYRSWLVRNSGGQTLVDKVKRSKDLSDAQHELLLRMLQVDPKERSSLSELLRLPLFKPPSRKITLLGVFVQSNLAKLKLDVEQRNTSNAIPFGEREFCPAAIFPDDVYAKLSGATAIRPRVLAFGGHGYANGSVAVETKEKENTETSCSMGDFVAFIGNCLELCSHSVECVFLNMCHTEVLAGAIRNAYKELTVISWASVVEDNAASKFAEGFFTHICRQPNPSPAEAYHEGLRAFRDAGFKEGDPFSPGRQVTGEAWIKLCNEAEELPTWAEELPNAPRSLIGWLYTAINQAPRRSQFVNRRVQGSTFEHEFGIAAPQTHNYVRVSGQYFRPFDTSVQGACDLKEPEHACHKKKAAEATQVAQAKALEAHEAACEAVKAARVEADKNAEAAEQADAVLHQGTVKGHLTEASRNWASMRGSNLPRLIKQLSASRAVVAGKADISGSSGSGEGGGGSS</sequence>
<evidence type="ECO:0000256" key="7">
    <source>
        <dbReference type="ARBA" id="ARBA00047899"/>
    </source>
</evidence>
<keyword evidence="6" id="KW-0067">ATP-binding</keyword>
<evidence type="ECO:0000256" key="4">
    <source>
        <dbReference type="ARBA" id="ARBA00022741"/>
    </source>
</evidence>
<organism evidence="11">
    <name type="scientific">Prymnesium polylepis</name>
    <dbReference type="NCBI Taxonomy" id="72548"/>
    <lineage>
        <taxon>Eukaryota</taxon>
        <taxon>Haptista</taxon>
        <taxon>Haptophyta</taxon>
        <taxon>Prymnesiophyceae</taxon>
        <taxon>Prymnesiales</taxon>
        <taxon>Prymnesiaceae</taxon>
        <taxon>Prymnesium</taxon>
    </lineage>
</organism>
<dbReference type="EMBL" id="HBKO01018039">
    <property type="protein sequence ID" value="CAE2218076.1"/>
    <property type="molecule type" value="Transcribed_RNA"/>
</dbReference>
<evidence type="ECO:0000256" key="5">
    <source>
        <dbReference type="ARBA" id="ARBA00022777"/>
    </source>
</evidence>
<gene>
    <name evidence="11" type="ORF">CPOL0286_LOCUS8226</name>
</gene>
<keyword evidence="3" id="KW-0808">Transferase</keyword>
<dbReference type="GO" id="GO:0005524">
    <property type="term" value="F:ATP binding"/>
    <property type="evidence" value="ECO:0007669"/>
    <property type="project" value="UniProtKB-KW"/>
</dbReference>
<keyword evidence="5" id="KW-0418">Kinase</keyword>
<evidence type="ECO:0000313" key="11">
    <source>
        <dbReference type="EMBL" id="CAE2218076.1"/>
    </source>
</evidence>
<dbReference type="AlphaFoldDB" id="A0A7S4MEG4"/>
<evidence type="ECO:0000256" key="3">
    <source>
        <dbReference type="ARBA" id="ARBA00022679"/>
    </source>
</evidence>
<evidence type="ECO:0000256" key="8">
    <source>
        <dbReference type="ARBA" id="ARBA00048679"/>
    </source>
</evidence>
<evidence type="ECO:0000259" key="10">
    <source>
        <dbReference type="PROSITE" id="PS50011"/>
    </source>
</evidence>
<dbReference type="PANTHER" id="PTHR43671:SF98">
    <property type="entry name" value="SERINE_THREONINE-PROTEIN KINASE NEK11"/>
    <property type="match status" value="1"/>
</dbReference>
<keyword evidence="2" id="KW-0723">Serine/threonine-protein kinase</keyword>
<dbReference type="PANTHER" id="PTHR43671">
    <property type="entry name" value="SERINE/THREONINE-PROTEIN KINASE NEK"/>
    <property type="match status" value="1"/>
</dbReference>
<comment type="catalytic activity">
    <reaction evidence="7">
        <text>L-threonyl-[protein] + ATP = O-phospho-L-threonyl-[protein] + ADP + H(+)</text>
        <dbReference type="Rhea" id="RHEA:46608"/>
        <dbReference type="Rhea" id="RHEA-COMP:11060"/>
        <dbReference type="Rhea" id="RHEA-COMP:11605"/>
        <dbReference type="ChEBI" id="CHEBI:15378"/>
        <dbReference type="ChEBI" id="CHEBI:30013"/>
        <dbReference type="ChEBI" id="CHEBI:30616"/>
        <dbReference type="ChEBI" id="CHEBI:61977"/>
        <dbReference type="ChEBI" id="CHEBI:456216"/>
        <dbReference type="EC" id="2.7.11.1"/>
    </reaction>
</comment>
<dbReference type="PROSITE" id="PS50011">
    <property type="entry name" value="PROTEIN_KINASE_DOM"/>
    <property type="match status" value="1"/>
</dbReference>
<dbReference type="InterPro" id="IPR000719">
    <property type="entry name" value="Prot_kinase_dom"/>
</dbReference>
<evidence type="ECO:0000256" key="2">
    <source>
        <dbReference type="ARBA" id="ARBA00022527"/>
    </source>
</evidence>
<dbReference type="InterPro" id="IPR011009">
    <property type="entry name" value="Kinase-like_dom_sf"/>
</dbReference>